<dbReference type="InterPro" id="IPR001845">
    <property type="entry name" value="HTH_ArsR_DNA-bd_dom"/>
</dbReference>
<dbReference type="InterPro" id="IPR036390">
    <property type="entry name" value="WH_DNA-bd_sf"/>
</dbReference>
<dbReference type="SMART" id="SM00418">
    <property type="entry name" value="HTH_ARSR"/>
    <property type="match status" value="1"/>
</dbReference>
<keyword evidence="6" id="KW-1185">Reference proteome</keyword>
<dbReference type="KEGG" id="pste:PSTEL_14710"/>
<dbReference type="PANTHER" id="PTHR43132:SF2">
    <property type="entry name" value="ARSENICAL RESISTANCE OPERON REPRESSOR ARSR-RELATED"/>
    <property type="match status" value="1"/>
</dbReference>
<keyword evidence="3" id="KW-0804">Transcription</keyword>
<dbReference type="SUPFAM" id="SSF46785">
    <property type="entry name" value="Winged helix' DNA-binding domain"/>
    <property type="match status" value="1"/>
</dbReference>
<organism evidence="5 6">
    <name type="scientific">Paenibacillus stellifer</name>
    <dbReference type="NCBI Taxonomy" id="169760"/>
    <lineage>
        <taxon>Bacteria</taxon>
        <taxon>Bacillati</taxon>
        <taxon>Bacillota</taxon>
        <taxon>Bacilli</taxon>
        <taxon>Bacillales</taxon>
        <taxon>Paenibacillaceae</taxon>
        <taxon>Paenibacillus</taxon>
    </lineage>
</organism>
<dbReference type="PROSITE" id="PS50987">
    <property type="entry name" value="HTH_ARSR_2"/>
    <property type="match status" value="1"/>
</dbReference>
<dbReference type="NCBIfam" id="NF033788">
    <property type="entry name" value="HTH_metalloreg"/>
    <property type="match status" value="1"/>
</dbReference>
<gene>
    <name evidence="5" type="ORF">PSTEL_14710</name>
</gene>
<dbReference type="GO" id="GO:0003677">
    <property type="term" value="F:DNA binding"/>
    <property type="evidence" value="ECO:0007669"/>
    <property type="project" value="UniProtKB-KW"/>
</dbReference>
<dbReference type="EMBL" id="CP009286">
    <property type="protein sequence ID" value="AIQ64146.1"/>
    <property type="molecule type" value="Genomic_DNA"/>
</dbReference>
<dbReference type="HOGENOM" id="CLU_097806_6_2_9"/>
<dbReference type="Gene3D" id="1.10.10.10">
    <property type="entry name" value="Winged helix-like DNA-binding domain superfamily/Winged helix DNA-binding domain"/>
    <property type="match status" value="1"/>
</dbReference>
<reference evidence="5 6" key="1">
    <citation type="submission" date="2014-08" db="EMBL/GenBank/DDBJ databases">
        <title>Comparative genomics of the Paenibacillus odorifer group.</title>
        <authorList>
            <person name="den Bakker H.C."/>
            <person name="Tsai Y.-C."/>
            <person name="Martin N."/>
            <person name="Korlach J."/>
            <person name="Wiedmann M."/>
        </authorList>
    </citation>
    <scope>NUCLEOTIDE SEQUENCE [LARGE SCALE GENOMIC DNA]</scope>
    <source>
        <strain evidence="5 6">DSM 14472</strain>
    </source>
</reference>
<dbReference type="InterPro" id="IPR051011">
    <property type="entry name" value="Metal_resp_trans_reg"/>
</dbReference>
<evidence type="ECO:0000256" key="1">
    <source>
        <dbReference type="ARBA" id="ARBA00023015"/>
    </source>
</evidence>
<evidence type="ECO:0000313" key="6">
    <source>
        <dbReference type="Proteomes" id="UP000029507"/>
    </source>
</evidence>
<dbReference type="InterPro" id="IPR011991">
    <property type="entry name" value="ArsR-like_HTH"/>
</dbReference>
<dbReference type="Proteomes" id="UP000029507">
    <property type="component" value="Chromosome"/>
</dbReference>
<dbReference type="GO" id="GO:0003700">
    <property type="term" value="F:DNA-binding transcription factor activity"/>
    <property type="evidence" value="ECO:0007669"/>
    <property type="project" value="InterPro"/>
</dbReference>
<protein>
    <recommendedName>
        <fullName evidence="4">HTH arsR-type domain-containing protein</fullName>
    </recommendedName>
</protein>
<dbReference type="InterPro" id="IPR036388">
    <property type="entry name" value="WH-like_DNA-bd_sf"/>
</dbReference>
<proteinExistence type="predicted"/>
<keyword evidence="1" id="KW-0805">Transcription regulation</keyword>
<feature type="domain" description="HTH arsR-type" evidence="4">
    <location>
        <begin position="3"/>
        <end position="98"/>
    </location>
</feature>
<dbReference type="PRINTS" id="PR00778">
    <property type="entry name" value="HTHARSR"/>
</dbReference>
<name>A0A089LRG6_9BACL</name>
<evidence type="ECO:0000256" key="2">
    <source>
        <dbReference type="ARBA" id="ARBA00023125"/>
    </source>
</evidence>
<evidence type="ECO:0000313" key="5">
    <source>
        <dbReference type="EMBL" id="AIQ64146.1"/>
    </source>
</evidence>
<dbReference type="AlphaFoldDB" id="A0A089LRG6"/>
<accession>A0A089LRG6</accession>
<sequence length="101" mass="11555">MNSVEEHYIRKAEWLKIIAHPVRLCIIQGLIEKNSCNVTEIQNCLELPQSTLSMHLQKLRGAGIIEGSRKGLEVIYQIKDPQAAELIKVLFPQIQFMEVVE</sequence>
<dbReference type="Pfam" id="PF12840">
    <property type="entry name" value="HTH_20"/>
    <property type="match status" value="1"/>
</dbReference>
<keyword evidence="2" id="KW-0238">DNA-binding</keyword>
<dbReference type="CDD" id="cd00090">
    <property type="entry name" value="HTH_ARSR"/>
    <property type="match status" value="1"/>
</dbReference>
<dbReference type="PANTHER" id="PTHR43132">
    <property type="entry name" value="ARSENICAL RESISTANCE OPERON REPRESSOR ARSR-RELATED"/>
    <property type="match status" value="1"/>
</dbReference>
<evidence type="ECO:0000259" key="4">
    <source>
        <dbReference type="PROSITE" id="PS50987"/>
    </source>
</evidence>
<evidence type="ECO:0000256" key="3">
    <source>
        <dbReference type="ARBA" id="ARBA00023163"/>
    </source>
</evidence>